<evidence type="ECO:0000256" key="2">
    <source>
        <dbReference type="SAM" id="Phobius"/>
    </source>
</evidence>
<evidence type="ECO:0000313" key="4">
    <source>
        <dbReference type="Proteomes" id="UP000799779"/>
    </source>
</evidence>
<dbReference type="EMBL" id="ML977571">
    <property type="protein sequence ID" value="KAF2003614.1"/>
    <property type="molecule type" value="Genomic_DNA"/>
</dbReference>
<protein>
    <submittedName>
        <fullName evidence="3">Uncharacterized protein</fullName>
    </submittedName>
</protein>
<feature type="region of interest" description="Disordered" evidence="1">
    <location>
        <begin position="671"/>
        <end position="709"/>
    </location>
</feature>
<proteinExistence type="predicted"/>
<keyword evidence="2" id="KW-0472">Membrane</keyword>
<accession>A0A6A5WRP5</accession>
<organism evidence="3 4">
    <name type="scientific">Amniculicola lignicola CBS 123094</name>
    <dbReference type="NCBI Taxonomy" id="1392246"/>
    <lineage>
        <taxon>Eukaryota</taxon>
        <taxon>Fungi</taxon>
        <taxon>Dikarya</taxon>
        <taxon>Ascomycota</taxon>
        <taxon>Pezizomycotina</taxon>
        <taxon>Dothideomycetes</taxon>
        <taxon>Pleosporomycetidae</taxon>
        <taxon>Pleosporales</taxon>
        <taxon>Amniculicolaceae</taxon>
        <taxon>Amniculicola</taxon>
    </lineage>
</organism>
<feature type="compositionally biased region" description="Polar residues" evidence="1">
    <location>
        <begin position="676"/>
        <end position="686"/>
    </location>
</feature>
<evidence type="ECO:0000313" key="3">
    <source>
        <dbReference type="EMBL" id="KAF2003614.1"/>
    </source>
</evidence>
<keyword evidence="4" id="KW-1185">Reference proteome</keyword>
<sequence length="724" mass="82662">MNSSAPFRITEYAYEGLWKNHNATPLWVWTWTLKDSKALFVVACLAILVAFVQPQGWKLLRYIAYQRKKSPRLDNAEEAAEAAEDGEDVKPDFRQNLSQFDAITQFGPYIKRAIRRAIKRWRHQEQDSDLEDFQLVSPMFGLMAVFNALVFLTMGVLIPWGLTDGSLESPIVTSKSTKTCLEAQRYERLERMFADLPQTETLFQNCNTLRDTQDAYENCISETLFVKPRILVERLQHCPFSGNICQPNALPLEVTHSKITAYEMGINTPTKITINHRLTCAPIVLDSFYEFVFEDSTSKIPKRAYISILDSSEPSLNGTGLYEGYAIRLDTLNGPNSGRRILKDSVRRQPTLDILPNMLHFIYLEGLKPKYQHPNIRSQKSLPFLVILEAGTAGHANPVDDPWFSAHTECDEGFYCADREATALACSEQYQFCKPGGNCTNWGEGSSGFSDMMLDPEIQADKDTLGDLLTLYRMIPSMTSIYWYLGQRSKEITKTIPLVTFGYWPHQARSSTGLWEQEVMTWFKKGIVDAARFAQFGSRFPLDTSSVNFGIGFRRKYSLCGRVLFRDGRYTNISWIGMWLTIGTLTVISLNGIFVKKIHGFIQKLPPWFKEMTNFFKSLKLMDKVQRILGTISLWFQQITNFLKIWELAKRQAPILQGRFEPNRFRDEAFGRYRPSQRSHNGSSTAPMPPRNEHELGDIGAGRTSSDIVDEPIDPILEDIDNAV</sequence>
<reference evidence="3" key="1">
    <citation type="journal article" date="2020" name="Stud. Mycol.">
        <title>101 Dothideomycetes genomes: a test case for predicting lifestyles and emergence of pathogens.</title>
        <authorList>
            <person name="Haridas S."/>
            <person name="Albert R."/>
            <person name="Binder M."/>
            <person name="Bloem J."/>
            <person name="Labutti K."/>
            <person name="Salamov A."/>
            <person name="Andreopoulos B."/>
            <person name="Baker S."/>
            <person name="Barry K."/>
            <person name="Bills G."/>
            <person name="Bluhm B."/>
            <person name="Cannon C."/>
            <person name="Castanera R."/>
            <person name="Culley D."/>
            <person name="Daum C."/>
            <person name="Ezra D."/>
            <person name="Gonzalez J."/>
            <person name="Henrissat B."/>
            <person name="Kuo A."/>
            <person name="Liang C."/>
            <person name="Lipzen A."/>
            <person name="Lutzoni F."/>
            <person name="Magnuson J."/>
            <person name="Mondo S."/>
            <person name="Nolan M."/>
            <person name="Ohm R."/>
            <person name="Pangilinan J."/>
            <person name="Park H.-J."/>
            <person name="Ramirez L."/>
            <person name="Alfaro M."/>
            <person name="Sun H."/>
            <person name="Tritt A."/>
            <person name="Yoshinaga Y."/>
            <person name="Zwiers L.-H."/>
            <person name="Turgeon B."/>
            <person name="Goodwin S."/>
            <person name="Spatafora J."/>
            <person name="Crous P."/>
            <person name="Grigoriev I."/>
        </authorList>
    </citation>
    <scope>NUCLEOTIDE SEQUENCE</scope>
    <source>
        <strain evidence="3">CBS 123094</strain>
    </source>
</reference>
<evidence type="ECO:0000256" key="1">
    <source>
        <dbReference type="SAM" id="MobiDB-lite"/>
    </source>
</evidence>
<feature type="transmembrane region" description="Helical" evidence="2">
    <location>
        <begin position="140"/>
        <end position="162"/>
    </location>
</feature>
<feature type="transmembrane region" description="Helical" evidence="2">
    <location>
        <begin position="38"/>
        <end position="60"/>
    </location>
</feature>
<gene>
    <name evidence="3" type="ORF">P154DRAFT_572802</name>
</gene>
<dbReference type="Proteomes" id="UP000799779">
    <property type="component" value="Unassembled WGS sequence"/>
</dbReference>
<keyword evidence="2" id="KW-1133">Transmembrane helix</keyword>
<feature type="transmembrane region" description="Helical" evidence="2">
    <location>
        <begin position="573"/>
        <end position="595"/>
    </location>
</feature>
<name>A0A6A5WRP5_9PLEO</name>
<dbReference type="OrthoDB" id="3540210at2759"/>
<dbReference type="AlphaFoldDB" id="A0A6A5WRP5"/>
<keyword evidence="2" id="KW-0812">Transmembrane</keyword>